<feature type="compositionally biased region" description="Basic residues" evidence="1">
    <location>
        <begin position="133"/>
        <end position="142"/>
    </location>
</feature>
<accession>A0AAD8IJD6</accession>
<evidence type="ECO:0000313" key="3">
    <source>
        <dbReference type="Proteomes" id="UP001237642"/>
    </source>
</evidence>
<dbReference type="EMBL" id="JAUIZM010000004">
    <property type="protein sequence ID" value="KAK1386646.1"/>
    <property type="molecule type" value="Genomic_DNA"/>
</dbReference>
<feature type="region of interest" description="Disordered" evidence="1">
    <location>
        <begin position="116"/>
        <end position="142"/>
    </location>
</feature>
<evidence type="ECO:0000313" key="2">
    <source>
        <dbReference type="EMBL" id="KAK1386646.1"/>
    </source>
</evidence>
<dbReference type="Proteomes" id="UP001237642">
    <property type="component" value="Unassembled WGS sequence"/>
</dbReference>
<name>A0AAD8IJD6_9APIA</name>
<comment type="caution">
    <text evidence="2">The sequence shown here is derived from an EMBL/GenBank/DDBJ whole genome shotgun (WGS) entry which is preliminary data.</text>
</comment>
<feature type="compositionally biased region" description="Basic and acidic residues" evidence="1">
    <location>
        <begin position="122"/>
        <end position="132"/>
    </location>
</feature>
<organism evidence="2 3">
    <name type="scientific">Heracleum sosnowskyi</name>
    <dbReference type="NCBI Taxonomy" id="360622"/>
    <lineage>
        <taxon>Eukaryota</taxon>
        <taxon>Viridiplantae</taxon>
        <taxon>Streptophyta</taxon>
        <taxon>Embryophyta</taxon>
        <taxon>Tracheophyta</taxon>
        <taxon>Spermatophyta</taxon>
        <taxon>Magnoliopsida</taxon>
        <taxon>eudicotyledons</taxon>
        <taxon>Gunneridae</taxon>
        <taxon>Pentapetalae</taxon>
        <taxon>asterids</taxon>
        <taxon>campanulids</taxon>
        <taxon>Apiales</taxon>
        <taxon>Apiaceae</taxon>
        <taxon>Apioideae</taxon>
        <taxon>apioid superclade</taxon>
        <taxon>Tordylieae</taxon>
        <taxon>Tordyliinae</taxon>
        <taxon>Heracleum</taxon>
    </lineage>
</organism>
<keyword evidence="2" id="KW-0346">Stress response</keyword>
<gene>
    <name evidence="2" type="ORF">POM88_014824</name>
</gene>
<feature type="region of interest" description="Disordered" evidence="1">
    <location>
        <begin position="59"/>
        <end position="80"/>
    </location>
</feature>
<dbReference type="PANTHER" id="PTHR44916:SF1">
    <property type="entry name" value="CHAPERONE DNAJ-DOMAIN SUPERFAMILY PROTEIN-RELATED"/>
    <property type="match status" value="1"/>
</dbReference>
<sequence length="142" mass="15857">MQLQYKILKSSLARSSLRWQDIVKHDKSSLTVLFPSVVAVYLSGETKSTTAYEKWATQVSATRPPTTPPKRKGKAKKESDDLYAIIAQRQSERKGQVNSMFSSLISKYGGDHMVEPSEEEFEAAKAKVESRKASKSSKRKSG</sequence>
<keyword evidence="3" id="KW-1185">Reference proteome</keyword>
<protein>
    <submittedName>
        <fullName evidence="2">Heat shock protein DnaJ</fullName>
    </submittedName>
</protein>
<evidence type="ECO:0000256" key="1">
    <source>
        <dbReference type="SAM" id="MobiDB-lite"/>
    </source>
</evidence>
<dbReference type="PANTHER" id="PTHR44916">
    <property type="entry name" value="CHAPERONE DNAJ-DOMAIN SUPERFAMILY PROTEIN-RELATED"/>
    <property type="match status" value="1"/>
</dbReference>
<proteinExistence type="predicted"/>
<reference evidence="2" key="1">
    <citation type="submission" date="2023-02" db="EMBL/GenBank/DDBJ databases">
        <title>Genome of toxic invasive species Heracleum sosnowskyi carries increased number of genes despite the absence of recent whole-genome duplications.</title>
        <authorList>
            <person name="Schelkunov M."/>
            <person name="Shtratnikova V."/>
            <person name="Makarenko M."/>
            <person name="Klepikova A."/>
            <person name="Omelchenko D."/>
            <person name="Novikova G."/>
            <person name="Obukhova E."/>
            <person name="Bogdanov V."/>
            <person name="Penin A."/>
            <person name="Logacheva M."/>
        </authorList>
    </citation>
    <scope>NUCLEOTIDE SEQUENCE</scope>
    <source>
        <strain evidence="2">Hsosn_3</strain>
        <tissue evidence="2">Leaf</tissue>
    </source>
</reference>
<reference evidence="2" key="2">
    <citation type="submission" date="2023-05" db="EMBL/GenBank/DDBJ databases">
        <authorList>
            <person name="Schelkunov M.I."/>
        </authorList>
    </citation>
    <scope>NUCLEOTIDE SEQUENCE</scope>
    <source>
        <strain evidence="2">Hsosn_3</strain>
        <tissue evidence="2">Leaf</tissue>
    </source>
</reference>
<dbReference type="AlphaFoldDB" id="A0AAD8IJD6"/>
<dbReference type="InterPro" id="IPR042977">
    <property type="entry name" value="AtJ6-like"/>
</dbReference>